<evidence type="ECO:0000256" key="3">
    <source>
        <dbReference type="ARBA" id="ARBA00004496"/>
    </source>
</evidence>
<dbReference type="Pfam" id="PF07730">
    <property type="entry name" value="HisKA_3"/>
    <property type="match status" value="1"/>
</dbReference>
<evidence type="ECO:0000256" key="16">
    <source>
        <dbReference type="PROSITE-ProRule" id="PRU00169"/>
    </source>
</evidence>
<keyword evidence="11" id="KW-0408">Iron</keyword>
<evidence type="ECO:0000256" key="6">
    <source>
        <dbReference type="ARBA" id="ARBA00022485"/>
    </source>
</evidence>
<evidence type="ECO:0000259" key="19">
    <source>
        <dbReference type="PROSITE" id="PS50112"/>
    </source>
</evidence>
<name>A0ABW9AAV1_9BURK</name>
<evidence type="ECO:0000256" key="13">
    <source>
        <dbReference type="ARBA" id="ARBA00023014"/>
    </source>
</evidence>
<dbReference type="Gene3D" id="3.30.565.10">
    <property type="entry name" value="Histidine kinase-like ATPase, C-terminal domain"/>
    <property type="match status" value="1"/>
</dbReference>
<feature type="domain" description="Response regulatory" evidence="18">
    <location>
        <begin position="6"/>
        <end position="122"/>
    </location>
</feature>
<evidence type="ECO:0000259" key="17">
    <source>
        <dbReference type="PROSITE" id="PS50109"/>
    </source>
</evidence>
<keyword evidence="12" id="KW-0902">Two-component regulatory system</keyword>
<dbReference type="Gene3D" id="1.20.5.1930">
    <property type="match status" value="1"/>
</dbReference>
<sequence>MSIPLRVLFVEDMEEDVVLMVRELKRGGFEPTWKRVDGEPELAAALAEARWDIVISDYSMPQFSGVDALKMVKQNSDQTPFIIVSGIIGEQTAVEVMKAGAQDYFLKSAIARLPIAVDRELRDALSRRKQRASSVALRELQARFYAFMNAAPMPTWIKDAELRYVYVNPAQSAFYGMTPGDMDGLTDFDLMSSGAAQNSQEMDRKVLQSNREIHTQETLFDAEHTAKVLDVVRFPIRGEGKGELVAGLGIDVSERVRTQQDLELAIQRQQILSSRVIEVQERERQHLARGLHDDVGQSLTALKINLETIKKTGSLEGPSLQNGIDIVTAVLAQVRSLSLDLRPPQLDNLGLVAAIRSYVEQKSTLAGVNGWFESGGFDGQQHPDVENTCFRIVQEAVTNILRHAHCANIWVKVEKRGEELHLSIRDDGKGFDLEAARSNAISGTSFGLLNMEERAVLVGGTMDISSALGEGTEIVLRLPVTPIVRRAR</sequence>
<dbReference type="PROSITE" id="PS50110">
    <property type="entry name" value="RESPONSE_REGULATORY"/>
    <property type="match status" value="1"/>
</dbReference>
<dbReference type="Proteomes" id="UP001629246">
    <property type="component" value="Unassembled WGS sequence"/>
</dbReference>
<reference evidence="20 21" key="1">
    <citation type="journal article" date="2024" name="Chem. Sci.">
        <title>Discovery of megapolipeptins by genome mining of a Burkholderiales bacteria collection.</title>
        <authorList>
            <person name="Paulo B.S."/>
            <person name="Recchia M.J.J."/>
            <person name="Lee S."/>
            <person name="Fergusson C.H."/>
            <person name="Romanowski S.B."/>
            <person name="Hernandez A."/>
            <person name="Krull N."/>
            <person name="Liu D.Y."/>
            <person name="Cavanagh H."/>
            <person name="Bos A."/>
            <person name="Gray C.A."/>
            <person name="Murphy B.T."/>
            <person name="Linington R.G."/>
            <person name="Eustaquio A.S."/>
        </authorList>
    </citation>
    <scope>NUCLEOTIDE SEQUENCE [LARGE SCALE GENOMIC DNA]</scope>
    <source>
        <strain evidence="20 21">RL21-008-BIB-A</strain>
    </source>
</reference>
<dbReference type="InterPro" id="IPR036890">
    <property type="entry name" value="HATPase_C_sf"/>
</dbReference>
<keyword evidence="8" id="KW-0808">Transferase</keyword>
<dbReference type="SMART" id="SM00387">
    <property type="entry name" value="HATPase_c"/>
    <property type="match status" value="1"/>
</dbReference>
<dbReference type="PRINTS" id="PR00344">
    <property type="entry name" value="BCTRLSENSOR"/>
</dbReference>
<evidence type="ECO:0000256" key="14">
    <source>
        <dbReference type="ARBA" id="ARBA00024827"/>
    </source>
</evidence>
<evidence type="ECO:0000256" key="1">
    <source>
        <dbReference type="ARBA" id="ARBA00000085"/>
    </source>
</evidence>
<dbReference type="InterPro" id="IPR005467">
    <property type="entry name" value="His_kinase_dom"/>
</dbReference>
<comment type="caution">
    <text evidence="20">The sequence shown here is derived from an EMBL/GenBank/DDBJ whole genome shotgun (WGS) entry which is preliminary data.</text>
</comment>
<dbReference type="CDD" id="cd00130">
    <property type="entry name" value="PAS"/>
    <property type="match status" value="1"/>
</dbReference>
<dbReference type="CDD" id="cd16917">
    <property type="entry name" value="HATPase_UhpB-NarQ-NarX-like"/>
    <property type="match status" value="1"/>
</dbReference>
<comment type="function">
    <text evidence="14">Member of the two-component regulatory system NreB/NreC involved in the control of dissimilatory nitrate/nitrite reduction in response to oxygen. NreB functions as a direct oxygen sensor histidine kinase which is autophosphorylated, in the absence of oxygen, probably at the conserved histidine residue, and transfers its phosphate group probably to a conserved aspartate residue of NreC. NreB/NreC activates the expression of the nitrate (narGHJI) and nitrite (nir) reductase operons, as well as the putative nitrate transporter gene narT.</text>
</comment>
<comment type="subcellular location">
    <subcellularLocation>
        <location evidence="3">Cytoplasm</location>
    </subcellularLocation>
</comment>
<keyword evidence="21" id="KW-1185">Reference proteome</keyword>
<dbReference type="SUPFAM" id="SSF55874">
    <property type="entry name" value="ATPase domain of HSP90 chaperone/DNA topoisomerase II/histidine kinase"/>
    <property type="match status" value="1"/>
</dbReference>
<dbReference type="PROSITE" id="PS50109">
    <property type="entry name" value="HIS_KIN"/>
    <property type="match status" value="1"/>
</dbReference>
<evidence type="ECO:0000256" key="5">
    <source>
        <dbReference type="ARBA" id="ARBA00017322"/>
    </source>
</evidence>
<dbReference type="SMART" id="SM00448">
    <property type="entry name" value="REC"/>
    <property type="match status" value="1"/>
</dbReference>
<evidence type="ECO:0000259" key="18">
    <source>
        <dbReference type="PROSITE" id="PS50110"/>
    </source>
</evidence>
<evidence type="ECO:0000256" key="8">
    <source>
        <dbReference type="ARBA" id="ARBA00022679"/>
    </source>
</evidence>
<dbReference type="PROSITE" id="PS50112">
    <property type="entry name" value="PAS"/>
    <property type="match status" value="1"/>
</dbReference>
<evidence type="ECO:0000256" key="7">
    <source>
        <dbReference type="ARBA" id="ARBA00022490"/>
    </source>
</evidence>
<dbReference type="SUPFAM" id="SSF52172">
    <property type="entry name" value="CheY-like"/>
    <property type="match status" value="1"/>
</dbReference>
<dbReference type="InterPro" id="IPR035965">
    <property type="entry name" value="PAS-like_dom_sf"/>
</dbReference>
<feature type="domain" description="PAS" evidence="19">
    <location>
        <begin position="140"/>
        <end position="210"/>
    </location>
</feature>
<dbReference type="EMBL" id="JAQQFM010000007">
    <property type="protein sequence ID" value="MFL9926028.1"/>
    <property type="molecule type" value="Genomic_DNA"/>
</dbReference>
<proteinExistence type="predicted"/>
<gene>
    <name evidence="20" type="ORF">PQR62_17265</name>
</gene>
<evidence type="ECO:0000256" key="4">
    <source>
        <dbReference type="ARBA" id="ARBA00012438"/>
    </source>
</evidence>
<dbReference type="Gene3D" id="3.40.50.2300">
    <property type="match status" value="1"/>
</dbReference>
<keyword evidence="10" id="KW-0418">Kinase</keyword>
<dbReference type="InterPro" id="IPR003594">
    <property type="entry name" value="HATPase_dom"/>
</dbReference>
<evidence type="ECO:0000256" key="15">
    <source>
        <dbReference type="ARBA" id="ARBA00030800"/>
    </source>
</evidence>
<evidence type="ECO:0000256" key="11">
    <source>
        <dbReference type="ARBA" id="ARBA00023004"/>
    </source>
</evidence>
<dbReference type="SUPFAM" id="SSF55785">
    <property type="entry name" value="PYP-like sensor domain (PAS domain)"/>
    <property type="match status" value="1"/>
</dbReference>
<keyword evidence="13" id="KW-0411">Iron-sulfur</keyword>
<evidence type="ECO:0000256" key="10">
    <source>
        <dbReference type="ARBA" id="ARBA00022777"/>
    </source>
</evidence>
<comment type="cofactor">
    <cofactor evidence="2">
        <name>[4Fe-4S] cluster</name>
        <dbReference type="ChEBI" id="CHEBI:49883"/>
    </cofactor>
</comment>
<evidence type="ECO:0000313" key="20">
    <source>
        <dbReference type="EMBL" id="MFL9926028.1"/>
    </source>
</evidence>
<keyword evidence="9" id="KW-0479">Metal-binding</keyword>
<protein>
    <recommendedName>
        <fullName evidence="5">Oxygen sensor histidine kinase NreB</fullName>
        <ecNumber evidence="4">2.7.13.3</ecNumber>
    </recommendedName>
    <alternativeName>
        <fullName evidence="15">Nitrogen regulation protein B</fullName>
    </alternativeName>
</protein>
<dbReference type="RefSeq" id="WP_408159227.1">
    <property type="nucleotide sequence ID" value="NZ_JAQQFM010000007.1"/>
</dbReference>
<dbReference type="SMART" id="SM00091">
    <property type="entry name" value="PAS"/>
    <property type="match status" value="1"/>
</dbReference>
<evidence type="ECO:0000256" key="12">
    <source>
        <dbReference type="ARBA" id="ARBA00023012"/>
    </source>
</evidence>
<dbReference type="Pfam" id="PF00072">
    <property type="entry name" value="Response_reg"/>
    <property type="match status" value="1"/>
</dbReference>
<dbReference type="InterPro" id="IPR011712">
    <property type="entry name" value="Sig_transdc_His_kin_sub3_dim/P"/>
</dbReference>
<dbReference type="Pfam" id="PF02518">
    <property type="entry name" value="HATPase_c"/>
    <property type="match status" value="1"/>
</dbReference>
<dbReference type="Gene3D" id="3.30.450.20">
    <property type="entry name" value="PAS domain"/>
    <property type="match status" value="1"/>
</dbReference>
<dbReference type="InterPro" id="IPR013656">
    <property type="entry name" value="PAS_4"/>
</dbReference>
<dbReference type="InterPro" id="IPR004358">
    <property type="entry name" value="Sig_transdc_His_kin-like_C"/>
</dbReference>
<evidence type="ECO:0000256" key="2">
    <source>
        <dbReference type="ARBA" id="ARBA00001966"/>
    </source>
</evidence>
<keyword evidence="7" id="KW-0963">Cytoplasm</keyword>
<dbReference type="InterPro" id="IPR011006">
    <property type="entry name" value="CheY-like_superfamily"/>
</dbReference>
<keyword evidence="6" id="KW-0004">4Fe-4S</keyword>
<evidence type="ECO:0000256" key="9">
    <source>
        <dbReference type="ARBA" id="ARBA00022723"/>
    </source>
</evidence>
<dbReference type="InterPro" id="IPR050482">
    <property type="entry name" value="Sensor_HK_TwoCompSys"/>
</dbReference>
<dbReference type="InterPro" id="IPR000014">
    <property type="entry name" value="PAS"/>
</dbReference>
<dbReference type="InterPro" id="IPR001789">
    <property type="entry name" value="Sig_transdc_resp-reg_receiver"/>
</dbReference>
<evidence type="ECO:0000313" key="21">
    <source>
        <dbReference type="Proteomes" id="UP001629246"/>
    </source>
</evidence>
<organism evidence="20 21">
    <name type="scientific">Herbaspirillum lusitanum</name>
    <dbReference type="NCBI Taxonomy" id="213312"/>
    <lineage>
        <taxon>Bacteria</taxon>
        <taxon>Pseudomonadati</taxon>
        <taxon>Pseudomonadota</taxon>
        <taxon>Betaproteobacteria</taxon>
        <taxon>Burkholderiales</taxon>
        <taxon>Oxalobacteraceae</taxon>
        <taxon>Herbaspirillum</taxon>
    </lineage>
</organism>
<dbReference type="Pfam" id="PF08448">
    <property type="entry name" value="PAS_4"/>
    <property type="match status" value="1"/>
</dbReference>
<accession>A0ABW9AAV1</accession>
<dbReference type="EC" id="2.7.13.3" evidence="4"/>
<feature type="modified residue" description="4-aspartylphosphate" evidence="16">
    <location>
        <position position="57"/>
    </location>
</feature>
<keyword evidence="16" id="KW-0597">Phosphoprotein</keyword>
<feature type="domain" description="Histidine kinase" evidence="17">
    <location>
        <begin position="391"/>
        <end position="482"/>
    </location>
</feature>
<dbReference type="NCBIfam" id="TIGR00229">
    <property type="entry name" value="sensory_box"/>
    <property type="match status" value="1"/>
</dbReference>
<dbReference type="PANTHER" id="PTHR24421">
    <property type="entry name" value="NITRATE/NITRITE SENSOR PROTEIN NARX-RELATED"/>
    <property type="match status" value="1"/>
</dbReference>
<dbReference type="CDD" id="cd00156">
    <property type="entry name" value="REC"/>
    <property type="match status" value="1"/>
</dbReference>
<comment type="catalytic activity">
    <reaction evidence="1">
        <text>ATP + protein L-histidine = ADP + protein N-phospho-L-histidine.</text>
        <dbReference type="EC" id="2.7.13.3"/>
    </reaction>
</comment>